<dbReference type="EMBL" id="SOCE01000001">
    <property type="protein sequence ID" value="TDU89528.1"/>
    <property type="molecule type" value="Genomic_DNA"/>
</dbReference>
<dbReference type="InterPro" id="IPR037401">
    <property type="entry name" value="SnoaL-like"/>
</dbReference>
<dbReference type="InterPro" id="IPR032710">
    <property type="entry name" value="NTF2-like_dom_sf"/>
</dbReference>
<dbReference type="Pfam" id="PF12680">
    <property type="entry name" value="SnoaL_2"/>
    <property type="match status" value="1"/>
</dbReference>
<name>A0A4R7TDR9_9ACTN</name>
<sequence length="132" mass="14699">MTIENLTTDNKTIIQQALAGLLTSGSTEGLEPLLSRDFVHHRPDRDSTRSEWLASIQAALVPLADQQVEVLHLLADDDHVVMHTRRRLPDGGPEIVVVDILRLADGLVVEAWETIEPVADAASHLTWWQLVR</sequence>
<proteinExistence type="predicted"/>
<gene>
    <name evidence="2" type="ORF">EV138_3099</name>
</gene>
<feature type="domain" description="SnoaL-like" evidence="1">
    <location>
        <begin position="21"/>
        <end position="110"/>
    </location>
</feature>
<evidence type="ECO:0000313" key="3">
    <source>
        <dbReference type="Proteomes" id="UP000295151"/>
    </source>
</evidence>
<evidence type="ECO:0000313" key="2">
    <source>
        <dbReference type="EMBL" id="TDU89528.1"/>
    </source>
</evidence>
<keyword evidence="3" id="KW-1185">Reference proteome</keyword>
<dbReference type="Proteomes" id="UP000295151">
    <property type="component" value="Unassembled WGS sequence"/>
</dbReference>
<dbReference type="SUPFAM" id="SSF54427">
    <property type="entry name" value="NTF2-like"/>
    <property type="match status" value="1"/>
</dbReference>
<dbReference type="RefSeq" id="WP_202866726.1">
    <property type="nucleotide sequence ID" value="NZ_SOCE01000001.1"/>
</dbReference>
<accession>A0A4R7TDR9</accession>
<organism evidence="2 3">
    <name type="scientific">Kribbella voronezhensis</name>
    <dbReference type="NCBI Taxonomy" id="2512212"/>
    <lineage>
        <taxon>Bacteria</taxon>
        <taxon>Bacillati</taxon>
        <taxon>Actinomycetota</taxon>
        <taxon>Actinomycetes</taxon>
        <taxon>Propionibacteriales</taxon>
        <taxon>Kribbellaceae</taxon>
        <taxon>Kribbella</taxon>
    </lineage>
</organism>
<comment type="caution">
    <text evidence="2">The sequence shown here is derived from an EMBL/GenBank/DDBJ whole genome shotgun (WGS) entry which is preliminary data.</text>
</comment>
<dbReference type="Gene3D" id="3.10.450.50">
    <property type="match status" value="1"/>
</dbReference>
<reference evidence="2 3" key="1">
    <citation type="submission" date="2019-03" db="EMBL/GenBank/DDBJ databases">
        <title>Genomic Encyclopedia of Type Strains, Phase III (KMG-III): the genomes of soil and plant-associated and newly described type strains.</title>
        <authorList>
            <person name="Whitman W."/>
        </authorList>
    </citation>
    <scope>NUCLEOTIDE SEQUENCE [LARGE SCALE GENOMIC DNA]</scope>
    <source>
        <strain evidence="2 3">VKM Ac-2575</strain>
    </source>
</reference>
<dbReference type="AlphaFoldDB" id="A0A4R7TDR9"/>
<protein>
    <submittedName>
        <fullName evidence="2">Putative SnoaL-like aldol condensation-catalyzing enzyme</fullName>
    </submittedName>
</protein>
<evidence type="ECO:0000259" key="1">
    <source>
        <dbReference type="Pfam" id="PF12680"/>
    </source>
</evidence>